<keyword evidence="3" id="KW-1185">Reference proteome</keyword>
<evidence type="ECO:0000313" key="3">
    <source>
        <dbReference type="Proteomes" id="UP000199400"/>
    </source>
</evidence>
<proteinExistence type="predicted"/>
<evidence type="ECO:0000313" key="2">
    <source>
        <dbReference type="EMBL" id="SFF12647.1"/>
    </source>
</evidence>
<protein>
    <submittedName>
        <fullName evidence="2">Uncharacterized protein</fullName>
    </submittedName>
</protein>
<evidence type="ECO:0000256" key="1">
    <source>
        <dbReference type="SAM" id="MobiDB-lite"/>
    </source>
</evidence>
<feature type="region of interest" description="Disordered" evidence="1">
    <location>
        <begin position="1"/>
        <end position="20"/>
    </location>
</feature>
<dbReference type="STRING" id="54.SAMN02745121_07062"/>
<dbReference type="Proteomes" id="UP000199400">
    <property type="component" value="Unassembled WGS sequence"/>
</dbReference>
<dbReference type="EMBL" id="FOMX01000030">
    <property type="protein sequence ID" value="SFF12647.1"/>
    <property type="molecule type" value="Genomic_DNA"/>
</dbReference>
<gene>
    <name evidence="2" type="ORF">SAMN02745121_07062</name>
</gene>
<reference evidence="3" key="1">
    <citation type="submission" date="2016-10" db="EMBL/GenBank/DDBJ databases">
        <authorList>
            <person name="Varghese N."/>
            <person name="Submissions S."/>
        </authorList>
    </citation>
    <scope>NUCLEOTIDE SEQUENCE [LARGE SCALE GENOMIC DNA]</scope>
    <source>
        <strain evidence="3">ATCC 25963</strain>
    </source>
</reference>
<sequence>MTRPGLDFDPQERRAAGVPRALQGAGRGLASVGAGQGWWCEFGVRCDLSPETAPLPAGTPQQHGARR</sequence>
<name>A0A1I2G6R7_9BACT</name>
<organism evidence="2 3">
    <name type="scientific">Nannocystis exedens</name>
    <dbReference type="NCBI Taxonomy" id="54"/>
    <lineage>
        <taxon>Bacteria</taxon>
        <taxon>Pseudomonadati</taxon>
        <taxon>Myxococcota</taxon>
        <taxon>Polyangia</taxon>
        <taxon>Nannocystales</taxon>
        <taxon>Nannocystaceae</taxon>
        <taxon>Nannocystis</taxon>
    </lineage>
</organism>
<accession>A0A1I2G6R7</accession>
<dbReference type="AlphaFoldDB" id="A0A1I2G6R7"/>